<dbReference type="InterPro" id="IPR051407">
    <property type="entry name" value="Bact_OM_lipoprot/Surf_antigen"/>
</dbReference>
<reference evidence="5 6" key="1">
    <citation type="submission" date="2017-06" db="EMBL/GenBank/DDBJ databases">
        <authorList>
            <person name="Kim H.J."/>
            <person name="Triplett B.A."/>
        </authorList>
    </citation>
    <scope>NUCLEOTIDE SEQUENCE [LARGE SCALE GENOMIC DNA]</scope>
    <source>
        <strain evidence="5 6">U15</strain>
    </source>
</reference>
<protein>
    <submittedName>
        <fullName evidence="5">Glycine zipper 2TM domain-containing protein</fullName>
    </submittedName>
</protein>
<dbReference type="PANTHER" id="PTHR35603:SF2">
    <property type="entry name" value="OUTER MEMBRANE LIPOPROTEIN"/>
    <property type="match status" value="1"/>
</dbReference>
<dbReference type="Pfam" id="PF05433">
    <property type="entry name" value="Rick_17kDa_Anti"/>
    <property type="match status" value="1"/>
</dbReference>
<dbReference type="AlphaFoldDB" id="A0A239DSK6"/>
<dbReference type="GO" id="GO:0019867">
    <property type="term" value="C:outer membrane"/>
    <property type="evidence" value="ECO:0007669"/>
    <property type="project" value="InterPro"/>
</dbReference>
<feature type="region of interest" description="Disordered" evidence="3">
    <location>
        <begin position="78"/>
        <end position="128"/>
    </location>
</feature>
<evidence type="ECO:0000259" key="4">
    <source>
        <dbReference type="Pfam" id="PF05433"/>
    </source>
</evidence>
<organism evidence="5 6">
    <name type="scientific">Noviherbaspirillum humi</name>
    <dbReference type="NCBI Taxonomy" id="1688639"/>
    <lineage>
        <taxon>Bacteria</taxon>
        <taxon>Pseudomonadati</taxon>
        <taxon>Pseudomonadota</taxon>
        <taxon>Betaproteobacteria</taxon>
        <taxon>Burkholderiales</taxon>
        <taxon>Oxalobacteraceae</taxon>
        <taxon>Noviherbaspirillum</taxon>
    </lineage>
</organism>
<gene>
    <name evidence="5" type="ORF">SAMN06265795_102326</name>
</gene>
<dbReference type="PANTHER" id="PTHR35603">
    <property type="match status" value="1"/>
</dbReference>
<sequence>MQTTATSTSRIHPLVAGAAASVMLVSLLGAAAITGILPTSQGSVAPAASTVPAAPLAAVVPAPEAKPAAVASLAPQDAAPAVHQPSQKAARHHAPARSQQVAYSEPARQAQAAPVYQQPAPAPAPAARNSAVGIGVGAVVGGLLGSQVGGGNGRTLATIAGAVGGGYVGNEIAKRNP</sequence>
<feature type="compositionally biased region" description="Low complexity" evidence="3">
    <location>
        <begin position="106"/>
        <end position="128"/>
    </location>
</feature>
<evidence type="ECO:0000256" key="1">
    <source>
        <dbReference type="ARBA" id="ARBA00004370"/>
    </source>
</evidence>
<dbReference type="Proteomes" id="UP000198284">
    <property type="component" value="Unassembled WGS sequence"/>
</dbReference>
<evidence type="ECO:0000256" key="3">
    <source>
        <dbReference type="SAM" id="MobiDB-lite"/>
    </source>
</evidence>
<comment type="subcellular location">
    <subcellularLocation>
        <location evidence="1">Membrane</location>
    </subcellularLocation>
</comment>
<dbReference type="OrthoDB" id="8779406at2"/>
<evidence type="ECO:0000313" key="5">
    <source>
        <dbReference type="EMBL" id="SNS34908.1"/>
    </source>
</evidence>
<evidence type="ECO:0000313" key="6">
    <source>
        <dbReference type="Proteomes" id="UP000198284"/>
    </source>
</evidence>
<dbReference type="RefSeq" id="WP_089398178.1">
    <property type="nucleotide sequence ID" value="NZ_FZOT01000002.1"/>
</dbReference>
<dbReference type="InterPro" id="IPR008816">
    <property type="entry name" value="Gly_zipper_2TM_dom"/>
</dbReference>
<dbReference type="EMBL" id="FZOT01000002">
    <property type="protein sequence ID" value="SNS34908.1"/>
    <property type="molecule type" value="Genomic_DNA"/>
</dbReference>
<accession>A0A239DSK6</accession>
<evidence type="ECO:0000256" key="2">
    <source>
        <dbReference type="ARBA" id="ARBA00023136"/>
    </source>
</evidence>
<keyword evidence="2" id="KW-0472">Membrane</keyword>
<proteinExistence type="predicted"/>
<keyword evidence="6" id="KW-1185">Reference proteome</keyword>
<feature type="domain" description="Glycine zipper 2TM" evidence="4">
    <location>
        <begin position="134"/>
        <end position="172"/>
    </location>
</feature>
<name>A0A239DSK6_9BURK</name>